<accession>A0ABT1ZES4</accession>
<dbReference type="EMBL" id="JANTHX010000005">
    <property type="protein sequence ID" value="MCS0499165.1"/>
    <property type="molecule type" value="Genomic_DNA"/>
</dbReference>
<organism evidence="2 3">
    <name type="scientific">Protaetiibacter mangrovi</name>
    <dbReference type="NCBI Taxonomy" id="2970926"/>
    <lineage>
        <taxon>Bacteria</taxon>
        <taxon>Bacillati</taxon>
        <taxon>Actinomycetota</taxon>
        <taxon>Actinomycetes</taxon>
        <taxon>Micrococcales</taxon>
        <taxon>Microbacteriaceae</taxon>
        <taxon>Protaetiibacter</taxon>
    </lineage>
</organism>
<name>A0ABT1ZES4_9MICO</name>
<evidence type="ECO:0000313" key="2">
    <source>
        <dbReference type="EMBL" id="MCS0499165.1"/>
    </source>
</evidence>
<sequence>MLSTLLVAIAEEEPAPLIAPPWVFALIAAAVFIVLAFVTYSYRDVSNRHADKVAAHDDAHGHGGGHH</sequence>
<proteinExistence type="predicted"/>
<keyword evidence="1" id="KW-0812">Transmembrane</keyword>
<comment type="caution">
    <text evidence="2">The sequence shown here is derived from an EMBL/GenBank/DDBJ whole genome shotgun (WGS) entry which is preliminary data.</text>
</comment>
<reference evidence="2 3" key="1">
    <citation type="submission" date="2022-08" db="EMBL/GenBank/DDBJ databases">
        <authorList>
            <person name="Li F."/>
        </authorList>
    </citation>
    <scope>NUCLEOTIDE SEQUENCE [LARGE SCALE GENOMIC DNA]</scope>
    <source>
        <strain evidence="2 3">10F1B-8-1</strain>
    </source>
</reference>
<keyword evidence="1" id="KW-1133">Transmembrane helix</keyword>
<keyword evidence="1" id="KW-0472">Membrane</keyword>
<dbReference type="Proteomes" id="UP001205337">
    <property type="component" value="Unassembled WGS sequence"/>
</dbReference>
<evidence type="ECO:0000313" key="3">
    <source>
        <dbReference type="Proteomes" id="UP001205337"/>
    </source>
</evidence>
<evidence type="ECO:0000256" key="1">
    <source>
        <dbReference type="SAM" id="Phobius"/>
    </source>
</evidence>
<gene>
    <name evidence="2" type="ORF">NUH29_06330</name>
</gene>
<feature type="transmembrane region" description="Helical" evidence="1">
    <location>
        <begin position="22"/>
        <end position="42"/>
    </location>
</feature>
<dbReference type="RefSeq" id="WP_258798184.1">
    <property type="nucleotide sequence ID" value="NZ_JANTHX010000005.1"/>
</dbReference>
<keyword evidence="3" id="KW-1185">Reference proteome</keyword>
<protein>
    <submittedName>
        <fullName evidence="2">Uncharacterized protein</fullName>
    </submittedName>
</protein>